<protein>
    <submittedName>
        <fullName evidence="1">Uncharacterized protein</fullName>
    </submittedName>
</protein>
<evidence type="ECO:0000313" key="2">
    <source>
        <dbReference type="Proteomes" id="UP000050360"/>
    </source>
</evidence>
<dbReference type="AlphaFoldDB" id="A0A0P8DYI2"/>
<evidence type="ECO:0000313" key="1">
    <source>
        <dbReference type="EMBL" id="KPQ42861.1"/>
    </source>
</evidence>
<organism evidence="1 2">
    <name type="scientific">Candidatus Methanoperedens nitratireducens</name>
    <dbReference type="NCBI Taxonomy" id="1392998"/>
    <lineage>
        <taxon>Archaea</taxon>
        <taxon>Methanobacteriati</taxon>
        <taxon>Methanobacteriota</taxon>
        <taxon>Stenosarchaea group</taxon>
        <taxon>Methanomicrobia</taxon>
        <taxon>Methanosarcinales</taxon>
        <taxon>ANME-2 cluster</taxon>
        <taxon>Candidatus Methanoperedentaceae</taxon>
        <taxon>Candidatus Methanoperedens</taxon>
    </lineage>
</organism>
<dbReference type="Proteomes" id="UP000050360">
    <property type="component" value="Unassembled WGS sequence"/>
</dbReference>
<gene>
    <name evidence="1" type="ORF">MPEBLZ_02605</name>
</gene>
<comment type="caution">
    <text evidence="1">The sequence shown here is derived from an EMBL/GenBank/DDBJ whole genome shotgun (WGS) entry which is preliminary data.</text>
</comment>
<proteinExistence type="predicted"/>
<dbReference type="EMBL" id="LKCM01000200">
    <property type="protein sequence ID" value="KPQ42861.1"/>
    <property type="molecule type" value="Genomic_DNA"/>
</dbReference>
<name>A0A0P8DYI2_9EURY</name>
<accession>A0A0P8DYI2</accession>
<sequence length="35" mass="3997">MYIILVMIIDFPCINPSLEIVPVDEFANAVKFILD</sequence>
<reference evidence="1 2" key="1">
    <citation type="submission" date="2015-09" db="EMBL/GenBank/DDBJ databases">
        <title>A metagenomics-based metabolic model of nitrate-dependent anaerobic oxidation of methane by Methanoperedens-like archaea.</title>
        <authorList>
            <person name="Arshad A."/>
            <person name="Speth D.R."/>
            <person name="De Graaf R.M."/>
            <person name="Op Den Camp H.J."/>
            <person name="Jetten M.S."/>
            <person name="Welte C.U."/>
        </authorList>
    </citation>
    <scope>NUCLEOTIDE SEQUENCE [LARGE SCALE GENOMIC DNA]</scope>
</reference>